<dbReference type="InterPro" id="IPR036465">
    <property type="entry name" value="vWFA_dom_sf"/>
</dbReference>
<dbReference type="PIRSF" id="PIRSF015417">
    <property type="entry name" value="T31B5_30_vWA"/>
    <property type="match status" value="1"/>
</dbReference>
<reference evidence="3 4" key="1">
    <citation type="submission" date="2010-03" db="EMBL/GenBank/DDBJ databases">
        <title>The genome sequence of Ruminococcus torques L2-14.</title>
        <authorList>
            <consortium name="metaHIT consortium -- http://www.metahit.eu/"/>
            <person name="Pajon A."/>
            <person name="Turner K."/>
            <person name="Parkhill J."/>
            <person name="Duncan S."/>
            <person name="Flint H."/>
        </authorList>
    </citation>
    <scope>NUCLEOTIDE SEQUENCE [LARGE SCALE GENOMIC DNA]</scope>
    <source>
        <strain evidence="3 4">L2-14</strain>
    </source>
</reference>
<dbReference type="AlphaFoldDB" id="D4M1S4"/>
<evidence type="ECO:0000259" key="2">
    <source>
        <dbReference type="Pfam" id="PF25043"/>
    </source>
</evidence>
<dbReference type="RefSeq" id="WP_015527826.1">
    <property type="nucleotide sequence ID" value="NC_021015.1"/>
</dbReference>
<feature type="domain" description="DUF2828" evidence="1">
    <location>
        <begin position="136"/>
        <end position="287"/>
    </location>
</feature>
<feature type="domain" description="DUF7788" evidence="2">
    <location>
        <begin position="300"/>
        <end position="492"/>
    </location>
</feature>
<evidence type="ECO:0000313" key="3">
    <source>
        <dbReference type="EMBL" id="CBL25186.1"/>
    </source>
</evidence>
<gene>
    <name evidence="3" type="ORF">RTO_04180</name>
</gene>
<evidence type="ECO:0008006" key="5">
    <source>
        <dbReference type="Google" id="ProtNLM"/>
    </source>
</evidence>
<organism evidence="3 4">
    <name type="scientific">[Ruminococcus] torques L2-14</name>
    <dbReference type="NCBI Taxonomy" id="657313"/>
    <lineage>
        <taxon>Bacteria</taxon>
        <taxon>Bacillati</taxon>
        <taxon>Bacillota</taxon>
        <taxon>Clostridia</taxon>
        <taxon>Lachnospirales</taxon>
        <taxon>Lachnospiraceae</taxon>
        <taxon>Mediterraneibacter</taxon>
    </lineage>
</organism>
<dbReference type="PANTHER" id="PTHR31373:SF27">
    <property type="entry name" value="TROVE DOMAIN-CONTAINING PROTEIN"/>
    <property type="match status" value="1"/>
</dbReference>
<name>D4M1S4_9FIRM</name>
<dbReference type="Gene3D" id="3.40.50.410">
    <property type="entry name" value="von Willebrand factor, type A domain"/>
    <property type="match status" value="1"/>
</dbReference>
<accession>D4M1S4</accession>
<dbReference type="Pfam" id="PF11443">
    <property type="entry name" value="DUF2828"/>
    <property type="match status" value="2"/>
</dbReference>
<dbReference type="Pfam" id="PF25043">
    <property type="entry name" value="DUF7788"/>
    <property type="match status" value="1"/>
</dbReference>
<dbReference type="InterPro" id="IPR056690">
    <property type="entry name" value="DUF7788"/>
</dbReference>
<dbReference type="PANTHER" id="PTHR31373">
    <property type="entry name" value="OS06G0652100 PROTEIN"/>
    <property type="match status" value="1"/>
</dbReference>
<evidence type="ECO:0000259" key="1">
    <source>
        <dbReference type="Pfam" id="PF11443"/>
    </source>
</evidence>
<proteinExistence type="predicted"/>
<evidence type="ECO:0000313" key="4">
    <source>
        <dbReference type="Proteomes" id="UP000008956"/>
    </source>
</evidence>
<reference evidence="3 4" key="2">
    <citation type="submission" date="2010-03" db="EMBL/GenBank/DDBJ databases">
        <authorList>
            <person name="Pajon A."/>
        </authorList>
    </citation>
    <scope>NUCLEOTIDE SEQUENCE [LARGE SCALE GENOMIC DNA]</scope>
    <source>
        <strain evidence="3 4">L2-14</strain>
    </source>
</reference>
<dbReference type="KEGG" id="rto:RTO_04180"/>
<dbReference type="EMBL" id="FP929055">
    <property type="protein sequence ID" value="CBL25186.1"/>
    <property type="molecule type" value="Genomic_DNA"/>
</dbReference>
<dbReference type="HOGENOM" id="CLU_011744_1_2_9"/>
<dbReference type="Proteomes" id="UP000008956">
    <property type="component" value="Chromosome"/>
</dbReference>
<dbReference type="SUPFAM" id="SSF53300">
    <property type="entry name" value="vWA-like"/>
    <property type="match status" value="1"/>
</dbReference>
<feature type="domain" description="DUF2828" evidence="1">
    <location>
        <begin position="18"/>
        <end position="97"/>
    </location>
</feature>
<dbReference type="InterPro" id="IPR011205">
    <property type="entry name" value="UCP015417_vWA"/>
</dbReference>
<dbReference type="InterPro" id="IPR058580">
    <property type="entry name" value="DUF2828"/>
</dbReference>
<dbReference type="PATRIC" id="fig|657313.3.peg.101"/>
<protein>
    <recommendedName>
        <fullName evidence="5">DUF2828 family protein</fullName>
    </recommendedName>
</protein>
<sequence>MAFMNELEKKLNSETQCTENGAVGYRTSGKELLDLNFAVSSMRNWDENEICKAYTKAYYENPLLAVKWLFYLRDIRGNGMGERRAFRICFKWLVENHFDNVRALVELIPEYGRYDDWMCLLDSKASEVVSVQIKKQLEIDICNMEQGREISLLAKWLPSCNASSSKTKQYAKIVCNMLGLKESEYRKTLSTLRAYLNVVEVKMSAGEWEDINYSNLPSRANLLYGNAFLRNDEERRRAFLSKLSRGDVTINASTLFPSDIVHKYYQASSKRRCELGNFDDTLEGLWNSLPNFIEGDNSTLVVRDGSGSMDTTVGNTNVTALEVSTALAIYFSEHLTGHFYNKFITFSSRPAMIDMSNATCVRDKLEICEAHSDCSNTDLKAVFDLILNTAVENKLNQSELPKNILIVSDMEFDSMMGTYSRWGSYNQDDSSTKTLLESIAAEYQAYGYTLPRLIFWNVCSRTNTIMLQENEAGVALVSGFNPAVYNMVLSNELDPYKCLLKQINSERYDAIENILCA</sequence>